<dbReference type="InterPro" id="IPR036513">
    <property type="entry name" value="STAS_dom_sf"/>
</dbReference>
<dbReference type="Pfam" id="PF00916">
    <property type="entry name" value="Sulfate_transp"/>
    <property type="match status" value="1"/>
</dbReference>
<feature type="transmembrane region" description="Helical" evidence="5">
    <location>
        <begin position="63"/>
        <end position="79"/>
    </location>
</feature>
<evidence type="ECO:0000256" key="5">
    <source>
        <dbReference type="SAM" id="Phobius"/>
    </source>
</evidence>
<dbReference type="AlphaFoldDB" id="A0A7K9K9H0"/>
<feature type="transmembrane region" description="Helical" evidence="5">
    <location>
        <begin position="197"/>
        <end position="221"/>
    </location>
</feature>
<comment type="caution">
    <text evidence="7">The sequence shown here is derived from an EMBL/GenBank/DDBJ whole genome shotgun (WGS) entry which is preliminary data.</text>
</comment>
<dbReference type="InterPro" id="IPR002645">
    <property type="entry name" value="STAS_dom"/>
</dbReference>
<dbReference type="Gene3D" id="3.30.750.24">
    <property type="entry name" value="STAS domain"/>
    <property type="match status" value="1"/>
</dbReference>
<dbReference type="Proteomes" id="UP000523279">
    <property type="component" value="Unassembled WGS sequence"/>
</dbReference>
<proteinExistence type="predicted"/>
<dbReference type="PROSITE" id="PS50801">
    <property type="entry name" value="STAS"/>
    <property type="match status" value="1"/>
</dbReference>
<dbReference type="GO" id="GO:0016020">
    <property type="term" value="C:membrane"/>
    <property type="evidence" value="ECO:0007669"/>
    <property type="project" value="UniProtKB-SubCell"/>
</dbReference>
<dbReference type="InterPro" id="IPR001902">
    <property type="entry name" value="SLC26A/SulP_fam"/>
</dbReference>
<comment type="subcellular location">
    <subcellularLocation>
        <location evidence="1">Membrane</location>
        <topology evidence="1">Multi-pass membrane protein</topology>
    </subcellularLocation>
</comment>
<feature type="transmembrane region" description="Helical" evidence="5">
    <location>
        <begin position="124"/>
        <end position="143"/>
    </location>
</feature>
<gene>
    <name evidence="7" type="primary">Slc26a3</name>
    <name evidence="7" type="ORF">DICEXI_R13521</name>
</gene>
<evidence type="ECO:0000313" key="7">
    <source>
        <dbReference type="EMBL" id="NXH46808.1"/>
    </source>
</evidence>
<evidence type="ECO:0000256" key="2">
    <source>
        <dbReference type="ARBA" id="ARBA00022692"/>
    </source>
</evidence>
<dbReference type="PROSITE" id="PS01130">
    <property type="entry name" value="SLC26A"/>
    <property type="match status" value="1"/>
</dbReference>
<dbReference type="NCBIfam" id="TIGR00815">
    <property type="entry name" value="sulP"/>
    <property type="match status" value="1"/>
</dbReference>
<evidence type="ECO:0000256" key="3">
    <source>
        <dbReference type="ARBA" id="ARBA00022989"/>
    </source>
</evidence>
<dbReference type="EMBL" id="VWZP01007629">
    <property type="protein sequence ID" value="NXH46808.1"/>
    <property type="molecule type" value="Genomic_DNA"/>
</dbReference>
<sequence length="507" mass="55249">LCSCSPQRVKKIALGLFPVVSWLPAYPFREWILSDIVSGVNTGLVAVLQGLAFALLVTVPPSYGLYSAFFPVLVYFIFGTSRHISVGPFPVLSLMVGGVVTSHVHDNSTGNSTDTSAIDHERVMVAASVTFLSGAVQLLLGIFRFGFIVIYLSQSLISGFTTAAAVHVLVSQLKFMFQLPIPGYYKPLGIIYTLRDVFSHITETNVADLVTSLIVLLIVFVVKEMNDRYKEKLPTPIPIELFVTIVAALISYFFDFKEKYNVAVVGKLEEGFHMPVVPDAETMQKCIGDGISIAIVGFAVAYSVAKVYSSKYDYPIDGNQELIAFGLGNIVGGSFKGFASSTALSRSGVQESSGCKTQIAGIISSVIVLIAISAIGFLLAPLQKSVLASLALGNLKGMLMQFKEVRILWRKDKYDCVIWVATFLAAFFLGLDLGLAAALAFQLLTVVIRSAFPSCTVLANVGRSNIYRNRKDYTDIYEPEGVKIFRCSSPIFFANIEFFREKLIAAV</sequence>
<keyword evidence="3 5" id="KW-1133">Transmembrane helix</keyword>
<dbReference type="PANTHER" id="PTHR11814">
    <property type="entry name" value="SULFATE TRANSPORTER"/>
    <property type="match status" value="1"/>
</dbReference>
<name>A0A7K9K9H0_9PASE</name>
<feature type="non-terminal residue" evidence="7">
    <location>
        <position position="507"/>
    </location>
</feature>
<evidence type="ECO:0000313" key="8">
    <source>
        <dbReference type="Proteomes" id="UP000523279"/>
    </source>
</evidence>
<evidence type="ECO:0000256" key="4">
    <source>
        <dbReference type="ARBA" id="ARBA00023136"/>
    </source>
</evidence>
<feature type="domain" description="STAS" evidence="6">
    <location>
        <begin position="472"/>
        <end position="507"/>
    </location>
</feature>
<feature type="transmembrane region" description="Helical" evidence="5">
    <location>
        <begin position="86"/>
        <end position="104"/>
    </location>
</feature>
<evidence type="ECO:0000256" key="1">
    <source>
        <dbReference type="ARBA" id="ARBA00004141"/>
    </source>
</evidence>
<feature type="transmembrane region" description="Helical" evidence="5">
    <location>
        <begin position="12"/>
        <end position="29"/>
    </location>
</feature>
<keyword evidence="8" id="KW-1185">Reference proteome</keyword>
<feature type="non-terminal residue" evidence="7">
    <location>
        <position position="1"/>
    </location>
</feature>
<feature type="transmembrane region" description="Helical" evidence="5">
    <location>
        <begin position="359"/>
        <end position="380"/>
    </location>
</feature>
<feature type="transmembrane region" description="Helical" evidence="5">
    <location>
        <begin position="414"/>
        <end position="431"/>
    </location>
</feature>
<dbReference type="InterPro" id="IPR011547">
    <property type="entry name" value="SLC26A/SulP_dom"/>
</dbReference>
<reference evidence="7 8" key="1">
    <citation type="submission" date="2019-09" db="EMBL/GenBank/DDBJ databases">
        <title>Bird 10,000 Genomes (B10K) Project - Family phase.</title>
        <authorList>
            <person name="Zhang G."/>
        </authorList>
    </citation>
    <scope>NUCLEOTIDE SEQUENCE [LARGE SCALE GENOMIC DNA]</scope>
    <source>
        <strain evidence="7">B10K-DU-001-34</strain>
        <tissue evidence="7">Muscle</tissue>
    </source>
</reference>
<dbReference type="InterPro" id="IPR018045">
    <property type="entry name" value="S04_transporter_CS"/>
</dbReference>
<feature type="transmembrane region" description="Helical" evidence="5">
    <location>
        <begin position="287"/>
        <end position="305"/>
    </location>
</feature>
<feature type="transmembrane region" description="Helical" evidence="5">
    <location>
        <begin position="437"/>
        <end position="461"/>
    </location>
</feature>
<keyword evidence="4 5" id="KW-0472">Membrane</keyword>
<evidence type="ECO:0000259" key="6">
    <source>
        <dbReference type="PROSITE" id="PS50801"/>
    </source>
</evidence>
<feature type="transmembrane region" description="Helical" evidence="5">
    <location>
        <begin position="233"/>
        <end position="254"/>
    </location>
</feature>
<dbReference type="GO" id="GO:0008271">
    <property type="term" value="F:secondary active sulfate transmembrane transporter activity"/>
    <property type="evidence" value="ECO:0007669"/>
    <property type="project" value="InterPro"/>
</dbReference>
<accession>A0A7K9K9H0</accession>
<protein>
    <submittedName>
        <fullName evidence="7">S26A3 protein</fullName>
    </submittedName>
</protein>
<organism evidence="7 8">
    <name type="scientific">Dicaeum eximium</name>
    <dbReference type="NCBI Taxonomy" id="667154"/>
    <lineage>
        <taxon>Eukaryota</taxon>
        <taxon>Metazoa</taxon>
        <taxon>Chordata</taxon>
        <taxon>Craniata</taxon>
        <taxon>Vertebrata</taxon>
        <taxon>Euteleostomi</taxon>
        <taxon>Archelosauria</taxon>
        <taxon>Archosauria</taxon>
        <taxon>Dinosauria</taxon>
        <taxon>Saurischia</taxon>
        <taxon>Theropoda</taxon>
        <taxon>Coelurosauria</taxon>
        <taxon>Aves</taxon>
        <taxon>Neognathae</taxon>
        <taxon>Neoaves</taxon>
        <taxon>Telluraves</taxon>
        <taxon>Australaves</taxon>
        <taxon>Passeriformes</taxon>
        <taxon>Passeroidea</taxon>
        <taxon>Dicaeidae</taxon>
        <taxon>Dicaeum</taxon>
    </lineage>
</organism>
<feature type="transmembrane region" description="Helical" evidence="5">
    <location>
        <begin position="155"/>
        <end position="177"/>
    </location>
</feature>
<keyword evidence="2 5" id="KW-0812">Transmembrane</keyword>